<feature type="compositionally biased region" description="Low complexity" evidence="1">
    <location>
        <begin position="291"/>
        <end position="305"/>
    </location>
</feature>
<protein>
    <recommendedName>
        <fullName evidence="2">Nuclear pore complex protein NUP96 C-terminal domain-containing protein</fullName>
    </recommendedName>
</protein>
<feature type="domain" description="Nuclear pore complex protein NUP96 C-terminal" evidence="2">
    <location>
        <begin position="150"/>
        <end position="497"/>
    </location>
</feature>
<keyword evidence="4" id="KW-1185">Reference proteome</keyword>
<sequence length="652" mass="65009">MRDLWQLVKVLYEYRDGEDGSSSKNDNEDNNVTAAAAAADGADSPTESLATPEGQSQASEEDADDTSQGLGLNGLGGLGSSRRDSSGLGFEHGGSSSSRVQLAAFQRKAALSKWLQRKLKPAVTAAIQKVITKSNNVPGQQPQDALLWAVLHLMSGRQAAAAVAVAVAAGDTRLATLLAAAGQAAAGAGGANIVQQVQAWARAGLLPGHFCTPRRLLLALLAAAAPAAAGVGGQGGLLDVASALQLEWSRAFGLWLWYGLPSTEPVAAVTRAFTAALAAAPQLPRPVPPHSSSSSSSKQPDTAAAAAAAPADTQYALLQLHALGAHGLNLGLLNCYPSAADGGGFGSDSYNSCHNSVSNGQGSTVGELVAQLLRVAGHSSNPLDCSTAWQLLGVLQAVGALPARQQEYERVAIALCGSFAAQLLLLNSPAAAVWAPFVALHIPSDSGGIAMPGAREAAIQRLLQVTAPQWADDPQLVGWLRSMLGLPLPWLHSAQATWHGYCGRSSLQLLHLIAAGDWQAAHSLACSSIAPLLALAAAAGSIGGAAAAPAAAAAAVGEFAAAAEGLLQAVGSEVAETAAAAAAAAAAQDSSSSSSSLWWADGFGSSSSSGGGGGLGFSGGLSPSGVLLGGGQGGAQMLAGAAASIAAGLCAF</sequence>
<organism evidence="3 4">
    <name type="scientific">Tetradesmus obliquus</name>
    <name type="common">Green alga</name>
    <name type="synonym">Acutodesmus obliquus</name>
    <dbReference type="NCBI Taxonomy" id="3088"/>
    <lineage>
        <taxon>Eukaryota</taxon>
        <taxon>Viridiplantae</taxon>
        <taxon>Chlorophyta</taxon>
        <taxon>core chlorophytes</taxon>
        <taxon>Chlorophyceae</taxon>
        <taxon>CS clade</taxon>
        <taxon>Sphaeropleales</taxon>
        <taxon>Scenedesmaceae</taxon>
        <taxon>Tetradesmus</taxon>
    </lineage>
</organism>
<gene>
    <name evidence="3" type="ORF">OEZ85_013491</name>
</gene>
<dbReference type="Proteomes" id="UP001244341">
    <property type="component" value="Chromosome 17b"/>
</dbReference>
<evidence type="ECO:0000259" key="2">
    <source>
        <dbReference type="Pfam" id="PF12110"/>
    </source>
</evidence>
<feature type="compositionally biased region" description="Polar residues" evidence="1">
    <location>
        <begin position="45"/>
        <end position="58"/>
    </location>
</feature>
<dbReference type="Pfam" id="PF12110">
    <property type="entry name" value="Nup96"/>
    <property type="match status" value="1"/>
</dbReference>
<evidence type="ECO:0000313" key="4">
    <source>
        <dbReference type="Proteomes" id="UP001244341"/>
    </source>
</evidence>
<accession>A0ABY8URT6</accession>
<evidence type="ECO:0000313" key="3">
    <source>
        <dbReference type="EMBL" id="WIA23825.1"/>
    </source>
</evidence>
<feature type="region of interest" description="Disordered" evidence="1">
    <location>
        <begin position="16"/>
        <end position="76"/>
    </location>
</feature>
<feature type="region of interest" description="Disordered" evidence="1">
    <location>
        <begin position="283"/>
        <end position="305"/>
    </location>
</feature>
<dbReference type="EMBL" id="CP126224">
    <property type="protein sequence ID" value="WIA23825.1"/>
    <property type="molecule type" value="Genomic_DNA"/>
</dbReference>
<feature type="compositionally biased region" description="Low complexity" evidence="1">
    <location>
        <begin position="30"/>
        <end position="43"/>
    </location>
</feature>
<reference evidence="3 4" key="1">
    <citation type="submission" date="2023-05" db="EMBL/GenBank/DDBJ databases">
        <title>A 100% complete, gapless, phased diploid assembly of the Scenedesmus obliquus UTEX 3031 genome.</title>
        <authorList>
            <person name="Biondi T.C."/>
            <person name="Hanschen E.R."/>
            <person name="Kwon T."/>
            <person name="Eng W."/>
            <person name="Kruse C.P.S."/>
            <person name="Koehler S.I."/>
            <person name="Kunde Y."/>
            <person name="Gleasner C.D."/>
            <person name="You Mak K.T."/>
            <person name="Polle J."/>
            <person name="Hovde B.T."/>
            <person name="Starkenburg S.R."/>
        </authorList>
    </citation>
    <scope>NUCLEOTIDE SEQUENCE [LARGE SCALE GENOMIC DNA]</scope>
    <source>
        <strain evidence="3 4">DOE0152z</strain>
    </source>
</reference>
<name>A0ABY8URT6_TETOB</name>
<dbReference type="InterPro" id="IPR021967">
    <property type="entry name" value="Nup98_C"/>
</dbReference>
<dbReference type="Gene3D" id="1.25.40.690">
    <property type="match status" value="1"/>
</dbReference>
<proteinExistence type="predicted"/>
<evidence type="ECO:0000256" key="1">
    <source>
        <dbReference type="SAM" id="MobiDB-lite"/>
    </source>
</evidence>